<keyword evidence="5" id="KW-0645">Protease</keyword>
<keyword evidence="5" id="KW-0031">Aminopeptidase</keyword>
<evidence type="ECO:0000313" key="5">
    <source>
        <dbReference type="EMBL" id="VGO14823.1"/>
    </source>
</evidence>
<dbReference type="Proteomes" id="UP000366872">
    <property type="component" value="Unassembled WGS sequence"/>
</dbReference>
<feature type="binding site" evidence="1">
    <location>
        <position position="181"/>
    </location>
    <ligand>
        <name>Zn(2+)</name>
        <dbReference type="ChEBI" id="CHEBI:29105"/>
    </ligand>
</feature>
<dbReference type="GO" id="GO:0004177">
    <property type="term" value="F:aminopeptidase activity"/>
    <property type="evidence" value="ECO:0007669"/>
    <property type="project" value="UniProtKB-KW"/>
</dbReference>
<dbReference type="InterPro" id="IPR012353">
    <property type="entry name" value="UCP015244"/>
</dbReference>
<evidence type="ECO:0000313" key="6">
    <source>
        <dbReference type="Proteomes" id="UP000366872"/>
    </source>
</evidence>
<comment type="cofactor">
    <cofactor evidence="1">
        <name>Zn(2+)</name>
        <dbReference type="ChEBI" id="CHEBI:29105"/>
    </cofactor>
    <text evidence="1">Binds 1 zinc ion per subunit.</text>
</comment>
<accession>A0A6C2U4L4</accession>
<dbReference type="Gene3D" id="3.50.30.90">
    <property type="match status" value="1"/>
</dbReference>
<dbReference type="InterPro" id="IPR032610">
    <property type="entry name" value="DUF2172"/>
</dbReference>
<dbReference type="Pfam" id="PF09940">
    <property type="entry name" value="DUF2172"/>
    <property type="match status" value="1"/>
</dbReference>
<feature type="domain" description="UCP01524 winged helix-turn-helix" evidence="3">
    <location>
        <begin position="344"/>
        <end position="419"/>
    </location>
</feature>
<keyword evidence="1" id="KW-0862">Zinc</keyword>
<feature type="binding site" evidence="1">
    <location>
        <position position="175"/>
    </location>
    <ligand>
        <name>Zn(2+)</name>
        <dbReference type="ChEBI" id="CHEBI:29105"/>
    </ligand>
</feature>
<dbReference type="PIRSF" id="PIRSF015244">
    <property type="entry name" value="UCP015244"/>
    <property type="match status" value="1"/>
</dbReference>
<dbReference type="AlphaFoldDB" id="A0A6C2U4L4"/>
<proteinExistence type="predicted"/>
<evidence type="ECO:0000256" key="1">
    <source>
        <dbReference type="PIRSR" id="PIRSR015244-50"/>
    </source>
</evidence>
<keyword evidence="1" id="KW-0479">Metal-binding</keyword>
<evidence type="ECO:0000259" key="3">
    <source>
        <dbReference type="Pfam" id="PF16221"/>
    </source>
</evidence>
<feature type="domain" description="DUF2172" evidence="2">
    <location>
        <begin position="55"/>
        <end position="146"/>
    </location>
</feature>
<feature type="domain" description="DUF4910" evidence="4">
    <location>
        <begin position="6"/>
        <end position="340"/>
    </location>
</feature>
<dbReference type="InterPro" id="IPR032589">
    <property type="entry name" value="DUF4910"/>
</dbReference>
<protein>
    <submittedName>
        <fullName evidence="5">Polysaccharide biosynthesis protein with aminopeptidase-like domain protein</fullName>
    </submittedName>
</protein>
<name>A0A6C2U4L4_PONDE</name>
<keyword evidence="6" id="KW-1185">Reference proteome</keyword>
<dbReference type="GO" id="GO:0046872">
    <property type="term" value="F:metal ion binding"/>
    <property type="evidence" value="ECO:0007669"/>
    <property type="project" value="UniProtKB-KW"/>
</dbReference>
<keyword evidence="5" id="KW-0378">Hydrolase</keyword>
<evidence type="ECO:0000259" key="2">
    <source>
        <dbReference type="Pfam" id="PF09940"/>
    </source>
</evidence>
<dbReference type="InterPro" id="IPR036388">
    <property type="entry name" value="WH-like_DNA-bd_sf"/>
</dbReference>
<evidence type="ECO:0000259" key="4">
    <source>
        <dbReference type="Pfam" id="PF16254"/>
    </source>
</evidence>
<dbReference type="InterPro" id="IPR032622">
    <property type="entry name" value="UCP01524_HTH"/>
</dbReference>
<organism evidence="5 6">
    <name type="scientific">Pontiella desulfatans</name>
    <dbReference type="NCBI Taxonomy" id="2750659"/>
    <lineage>
        <taxon>Bacteria</taxon>
        <taxon>Pseudomonadati</taxon>
        <taxon>Kiritimatiellota</taxon>
        <taxon>Kiritimatiellia</taxon>
        <taxon>Kiritimatiellales</taxon>
        <taxon>Pontiellaceae</taxon>
        <taxon>Pontiella</taxon>
    </lineage>
</organism>
<feature type="binding site" evidence="1">
    <location>
        <position position="311"/>
    </location>
    <ligand>
        <name>Zn(2+)</name>
        <dbReference type="ChEBI" id="CHEBI:29105"/>
    </ligand>
</feature>
<dbReference type="Gene3D" id="3.40.630.10">
    <property type="entry name" value="Zn peptidases"/>
    <property type="match status" value="1"/>
</dbReference>
<dbReference type="Pfam" id="PF16221">
    <property type="entry name" value="HTH_47"/>
    <property type="match status" value="1"/>
</dbReference>
<dbReference type="Gene3D" id="1.10.10.10">
    <property type="entry name" value="Winged helix-like DNA-binding domain superfamily/Winged helix DNA-binding domain"/>
    <property type="match status" value="1"/>
</dbReference>
<dbReference type="SUPFAM" id="SSF53187">
    <property type="entry name" value="Zn-dependent exopeptidases"/>
    <property type="match status" value="1"/>
</dbReference>
<sequence>MVDMFGLVERLYPICRSITGDGVRETLRVVGEHIPLDLHEVPTGSPAFDWKVPDEWNIRDGWIKNPAGEKIVDFQQLNLHVLNYSEPVHKTVSLEELKQHVFTLPEQPGWVPYRTSYHNRNWGFCMAHRQFEALGEGDYEVFIDSSLEPGSLTYGELLVPGASEKEVLFVTHVCHPSLCNDNLSGIAVATALAQKLAAMETNQSYRFLFLPATIGAITWLSRNQDKLDRIKHGLVLCLLGDNGKFHYKKSRDGNAGIDRIVPRVLKQSVNDFETMEFYPYGYDERQFCSPAFDLPVGRLSRAVHGEFPEYHSSADNLDFVSEVAMQESLDVLQQVVESIEGAETYINLKPECEPQLGRRGLFKPIGGQAETKDYQMALLWILSLSDGHHSLEDIAEQSGLSLDILRKAVDELLKTDLLALASA</sequence>
<dbReference type="EMBL" id="CAAHFG010000002">
    <property type="protein sequence ID" value="VGO14823.1"/>
    <property type="molecule type" value="Genomic_DNA"/>
</dbReference>
<gene>
    <name evidence="5" type="ORF">PDESU_03392</name>
</gene>
<dbReference type="Pfam" id="PF16254">
    <property type="entry name" value="DUF4910"/>
    <property type="match status" value="1"/>
</dbReference>
<reference evidence="5 6" key="1">
    <citation type="submission" date="2019-04" db="EMBL/GenBank/DDBJ databases">
        <authorList>
            <person name="Van Vliet M D."/>
        </authorList>
    </citation>
    <scope>NUCLEOTIDE SEQUENCE [LARGE SCALE GENOMIC DNA]</scope>
    <source>
        <strain evidence="5 6">F1</strain>
    </source>
</reference>